<accession>A0A099YER7</accession>
<dbReference type="Proteomes" id="UP000365705">
    <property type="component" value="Unassembled WGS sequence"/>
</dbReference>
<evidence type="ECO:0000313" key="4">
    <source>
        <dbReference type="Proteomes" id="UP000030001"/>
    </source>
</evidence>
<organism evidence="1 4">
    <name type="scientific">Limosilactobacillus mucosae</name>
    <name type="common">Lactobacillus mucosae</name>
    <dbReference type="NCBI Taxonomy" id="97478"/>
    <lineage>
        <taxon>Bacteria</taxon>
        <taxon>Bacillati</taxon>
        <taxon>Bacillota</taxon>
        <taxon>Bacilli</taxon>
        <taxon>Lactobacillales</taxon>
        <taxon>Lactobacillaceae</taxon>
        <taxon>Limosilactobacillus</taxon>
    </lineage>
</organism>
<evidence type="ECO:0000313" key="5">
    <source>
        <dbReference type="Proteomes" id="UP000365705"/>
    </source>
</evidence>
<dbReference type="Proteomes" id="UP000030001">
    <property type="component" value="Unassembled WGS sequence"/>
</dbReference>
<sequence length="74" mass="8509">MFDDFKNAGRDTLSAAKNLQMQLVKLNQSVIKLNQAMDGVSEFTRAAQHAIDLWQFKNEPRLIKIQKLLSKYQA</sequence>
<dbReference type="EMBL" id="CP062966">
    <property type="protein sequence ID" value="QOL69817.1"/>
    <property type="molecule type" value="Genomic_DNA"/>
</dbReference>
<reference evidence="2 6" key="3">
    <citation type="submission" date="2020-10" db="EMBL/GenBank/DDBJ databases">
        <title>Genome sequencing of Lactobacillus mucosae KCTC 21011.</title>
        <authorList>
            <person name="Kim J."/>
        </authorList>
    </citation>
    <scope>NUCLEOTIDE SEQUENCE [LARGE SCALE GENOMIC DNA]</scope>
    <source>
        <strain evidence="2 6">LM011</strain>
    </source>
</reference>
<name>A0A099YER7_LIMMU</name>
<evidence type="ECO:0000313" key="2">
    <source>
        <dbReference type="EMBL" id="QOL69817.1"/>
    </source>
</evidence>
<evidence type="ECO:0000313" key="1">
    <source>
        <dbReference type="EMBL" id="KGL67408.1"/>
    </source>
</evidence>
<dbReference type="EMBL" id="CABFNH010000017">
    <property type="protein sequence ID" value="VTZ91124.1"/>
    <property type="molecule type" value="Genomic_DNA"/>
</dbReference>
<reference evidence="3 5" key="2">
    <citation type="submission" date="2019-06" db="EMBL/GenBank/DDBJ databases">
        <authorList>
            <person name="Rodrigo-Torres L."/>
            <person name="Arahal R. D."/>
            <person name="Lucena T."/>
        </authorList>
    </citation>
    <scope>NUCLEOTIDE SEQUENCE [LARGE SCALE GENOMIC DNA]</scope>
    <source>
        <strain evidence="3 5">INIA P508</strain>
    </source>
</reference>
<evidence type="ECO:0000313" key="6">
    <source>
        <dbReference type="Proteomes" id="UP000593929"/>
    </source>
</evidence>
<dbReference type="EMBL" id="JROC01000022">
    <property type="protein sequence ID" value="KGL67408.1"/>
    <property type="molecule type" value="Genomic_DNA"/>
</dbReference>
<protein>
    <submittedName>
        <fullName evidence="1">Uncharacterized protein</fullName>
    </submittedName>
</protein>
<dbReference type="RefSeq" id="WP_033935319.1">
    <property type="nucleotide sequence ID" value="NZ_CABFNH010000017.1"/>
</dbReference>
<evidence type="ECO:0000313" key="3">
    <source>
        <dbReference type="EMBL" id="VTZ91124.1"/>
    </source>
</evidence>
<dbReference type="Proteomes" id="UP000593929">
    <property type="component" value="Chromosome"/>
</dbReference>
<gene>
    <name evidence="2" type="ORF">LM011_01130</name>
    <name evidence="3" type="ORF">LMUP508_01380</name>
    <name evidence="1" type="ORF">LX03_01380</name>
</gene>
<dbReference type="AlphaFoldDB" id="A0A099YER7"/>
<proteinExistence type="predicted"/>
<reference evidence="1 4" key="1">
    <citation type="submission" date="2014-09" db="EMBL/GenBank/DDBJ databases">
        <title>Lactobacillus mucosae CRL573 Genome Sequencing.</title>
        <authorList>
            <person name="Bleckwedel J."/>
            <person name="Teran L.C."/>
            <person name="Bonacina J."/>
            <person name="Saavedra L."/>
            <person name="Mozzi F.B."/>
            <person name="Raya R.R."/>
        </authorList>
    </citation>
    <scope>NUCLEOTIDE SEQUENCE [LARGE SCALE GENOMIC DNA]</scope>
    <source>
        <strain evidence="1 4">CRL573</strain>
    </source>
</reference>